<keyword evidence="1" id="KW-1133">Transmembrane helix</keyword>
<reference evidence="3" key="1">
    <citation type="journal article" date="2019" name="Int. J. Syst. Evol. Microbiol.">
        <title>The Global Catalogue of Microorganisms (GCM) 10K type strain sequencing project: providing services to taxonomists for standard genome sequencing and annotation.</title>
        <authorList>
            <consortium name="The Broad Institute Genomics Platform"/>
            <consortium name="The Broad Institute Genome Sequencing Center for Infectious Disease"/>
            <person name="Wu L."/>
            <person name="Ma J."/>
        </authorList>
    </citation>
    <scope>NUCLEOTIDE SEQUENCE [LARGE SCALE GENOMIC DNA]</scope>
    <source>
        <strain evidence="3">KCTC 52168</strain>
    </source>
</reference>
<evidence type="ECO:0000256" key="1">
    <source>
        <dbReference type="SAM" id="Phobius"/>
    </source>
</evidence>
<evidence type="ECO:0008006" key="4">
    <source>
        <dbReference type="Google" id="ProtNLM"/>
    </source>
</evidence>
<sequence length="730" mass="77879">MAILNLWRSLRRIGYVLYLVRVPLWGSLFVALAVSLPAQMPEVMRVLAADVRGSNLLFNVWLHSFFVGAMAWLTGLANWYWARISLQAHMPRDWLLQPSVQRTCTWLPRGIGALPWLGLAACSWQARSGLTGPAAQWALGFTVGALVMAALLVYLLHLRRRVLEANAKRFGQHWIARTGRVSLVGSIATGFVLLLWSTIDAVSMGQSLGAVALVLLSAFVFVPWLAALVSLGTPARVPVLRLLVAWLALISLFDLNDNHAVRTLPGTPQPITAFDTAVRQWAGRQDPQAAQPTPMIFVAAAGGGIRAAYMTAEVLAQMDARLPGFSRHVFAISGVSGGSVGAAVYASALEHTADAPGAAARAGLAQAPPPDVSCTLCNASRDTLGADLFGPVVAAMLFRDAVQRFLPVPIPAWDRARAQEEALERAARRAMTAGQPTLLELPINGLMQAARAPRPALLLNTTWVEGGSRVAVSSVSPPGEALTGLLTLADLAPASHVSLSTAAMLSARFTYVSPAGRVGALTDPTTGEVRKLRLVDGGYYENSGSATLLDIVRYATREASKQRLNVLPVVIQIDNDPDTVVATPGERKLRPLPLQPAEPGFGELLSPIRTLLNTRSARGSHALADTEWHVTHGIQDAQGQLVEGVFVYVTLQSRSGAPKLPLGWQLSSGARRDIECQVAARLAPAGPAAGSGDTASPQLLQRLRLLAAANWGRLPADEAAEINQCVFGQK</sequence>
<name>A0ABV7H4T7_9BURK</name>
<organism evidence="2 3">
    <name type="scientific">Piscinibacterium candidicorallinum</name>
    <dbReference type="NCBI Taxonomy" id="1793872"/>
    <lineage>
        <taxon>Bacteria</taxon>
        <taxon>Pseudomonadati</taxon>
        <taxon>Pseudomonadota</taxon>
        <taxon>Betaproteobacteria</taxon>
        <taxon>Burkholderiales</taxon>
        <taxon>Piscinibacterium</taxon>
    </lineage>
</organism>
<dbReference type="Proteomes" id="UP001595556">
    <property type="component" value="Unassembled WGS sequence"/>
</dbReference>
<feature type="transmembrane region" description="Helical" evidence="1">
    <location>
        <begin position="138"/>
        <end position="158"/>
    </location>
</feature>
<keyword evidence="1" id="KW-0812">Transmembrane</keyword>
<keyword evidence="3" id="KW-1185">Reference proteome</keyword>
<dbReference type="RefSeq" id="WP_377300612.1">
    <property type="nucleotide sequence ID" value="NZ_CP180191.1"/>
</dbReference>
<gene>
    <name evidence="2" type="ORF">ACFOEN_01625</name>
</gene>
<protein>
    <recommendedName>
        <fullName evidence="4">PNPLA domain-containing protein</fullName>
    </recommendedName>
</protein>
<feature type="transmembrane region" description="Helical" evidence="1">
    <location>
        <begin position="211"/>
        <end position="231"/>
    </location>
</feature>
<dbReference type="SUPFAM" id="SSF52151">
    <property type="entry name" value="FabD/lysophospholipase-like"/>
    <property type="match status" value="1"/>
</dbReference>
<feature type="transmembrane region" description="Helical" evidence="1">
    <location>
        <begin position="238"/>
        <end position="255"/>
    </location>
</feature>
<proteinExistence type="predicted"/>
<feature type="transmembrane region" description="Helical" evidence="1">
    <location>
        <begin position="106"/>
        <end position="126"/>
    </location>
</feature>
<comment type="caution">
    <text evidence="2">The sequence shown here is derived from an EMBL/GenBank/DDBJ whole genome shotgun (WGS) entry which is preliminary data.</text>
</comment>
<keyword evidence="1" id="KW-0472">Membrane</keyword>
<dbReference type="EMBL" id="JBHRTI010000003">
    <property type="protein sequence ID" value="MFC3146337.1"/>
    <property type="molecule type" value="Genomic_DNA"/>
</dbReference>
<dbReference type="InterPro" id="IPR016035">
    <property type="entry name" value="Acyl_Trfase/lysoPLipase"/>
</dbReference>
<feature type="transmembrane region" description="Helical" evidence="1">
    <location>
        <begin position="60"/>
        <end position="82"/>
    </location>
</feature>
<dbReference type="Gene3D" id="3.40.1090.10">
    <property type="entry name" value="Cytosolic phospholipase A2 catalytic domain"/>
    <property type="match status" value="1"/>
</dbReference>
<evidence type="ECO:0000313" key="3">
    <source>
        <dbReference type="Proteomes" id="UP001595556"/>
    </source>
</evidence>
<feature type="transmembrane region" description="Helical" evidence="1">
    <location>
        <begin position="15"/>
        <end position="40"/>
    </location>
</feature>
<feature type="transmembrane region" description="Helical" evidence="1">
    <location>
        <begin position="179"/>
        <end position="199"/>
    </location>
</feature>
<evidence type="ECO:0000313" key="2">
    <source>
        <dbReference type="EMBL" id="MFC3146337.1"/>
    </source>
</evidence>
<accession>A0ABV7H4T7</accession>